<dbReference type="Proteomes" id="UP000335415">
    <property type="component" value="Unassembled WGS sequence"/>
</dbReference>
<feature type="compositionally biased region" description="Polar residues" evidence="1">
    <location>
        <begin position="1"/>
        <end position="11"/>
    </location>
</feature>
<proteinExistence type="predicted"/>
<dbReference type="OrthoDB" id="6436044at2"/>
<evidence type="ECO:0000256" key="1">
    <source>
        <dbReference type="SAM" id="MobiDB-lite"/>
    </source>
</evidence>
<feature type="region of interest" description="Disordered" evidence="1">
    <location>
        <begin position="1"/>
        <end position="32"/>
    </location>
</feature>
<dbReference type="EMBL" id="VYKJ01000009">
    <property type="protein sequence ID" value="KAA8998208.1"/>
    <property type="molecule type" value="Genomic_DNA"/>
</dbReference>
<organism evidence="2 3">
    <name type="scientific">Affinibrenneria salicis</name>
    <dbReference type="NCBI Taxonomy" id="2590031"/>
    <lineage>
        <taxon>Bacteria</taxon>
        <taxon>Pseudomonadati</taxon>
        <taxon>Pseudomonadota</taxon>
        <taxon>Gammaproteobacteria</taxon>
        <taxon>Enterobacterales</taxon>
        <taxon>Pectobacteriaceae</taxon>
        <taxon>Affinibrenneria</taxon>
    </lineage>
</organism>
<keyword evidence="3" id="KW-1185">Reference proteome</keyword>
<feature type="compositionally biased region" description="Basic and acidic residues" evidence="1">
    <location>
        <begin position="22"/>
        <end position="32"/>
    </location>
</feature>
<comment type="caution">
    <text evidence="2">The sequence shown here is derived from an EMBL/GenBank/DDBJ whole genome shotgun (WGS) entry which is preliminary data.</text>
</comment>
<reference evidence="2 3" key="1">
    <citation type="submission" date="2019-09" db="EMBL/GenBank/DDBJ databases">
        <authorList>
            <person name="Li Y."/>
        </authorList>
    </citation>
    <scope>NUCLEOTIDE SEQUENCE [LARGE SCALE GENOMIC DNA]</scope>
    <source>
        <strain evidence="2 3">L3-3HA</strain>
    </source>
</reference>
<protein>
    <submittedName>
        <fullName evidence="2">Uncharacterized protein</fullName>
    </submittedName>
</protein>
<evidence type="ECO:0000313" key="3">
    <source>
        <dbReference type="Proteomes" id="UP000335415"/>
    </source>
</evidence>
<name>A0A5J5FWL5_9GAMM</name>
<dbReference type="AlphaFoldDB" id="A0A5J5FWL5"/>
<gene>
    <name evidence="2" type="ORF">FJU30_17505</name>
</gene>
<sequence>MIRATNPSGANLNAAGGGPRRGAQERAESIERSQRTCCLKYDEYNLISKLYLIDFIPNRFQDPAMSGATCNSGRKVAAAANLSCG</sequence>
<evidence type="ECO:0000313" key="2">
    <source>
        <dbReference type="EMBL" id="KAA8998208.1"/>
    </source>
</evidence>
<accession>A0A5J5FWL5</accession>